<dbReference type="SUPFAM" id="SSF46785">
    <property type="entry name" value="Winged helix' DNA-binding domain"/>
    <property type="match status" value="1"/>
</dbReference>
<evidence type="ECO:0000313" key="6">
    <source>
        <dbReference type="EMBL" id="GAA4771737.1"/>
    </source>
</evidence>
<protein>
    <submittedName>
        <fullName evidence="6">IclR family transcriptional regulator C-terminal domain-containing protein</fullName>
    </submittedName>
</protein>
<evidence type="ECO:0000259" key="5">
    <source>
        <dbReference type="PROSITE" id="PS51078"/>
    </source>
</evidence>
<evidence type="ECO:0000256" key="3">
    <source>
        <dbReference type="ARBA" id="ARBA00023163"/>
    </source>
</evidence>
<evidence type="ECO:0000313" key="7">
    <source>
        <dbReference type="Proteomes" id="UP001501645"/>
    </source>
</evidence>
<sequence length="250" mass="26191">MAADATGLEMLEKASAVVRALDRAGELTAAQIADETGEPVSSTYRLLANLTLIGWVDNAPRRGRFRLGVGLVRIAGMIEDRLDVREASMPGLRALRASLGLTSYLCVRRGDVAVCIERLDGRDVRSLAMRVGDFLPLTTGAAPRALLAYLPEGERELVLQSIPDPHARRAAAADVAETRARGYSISDNDVTTGIASIGAPVFNHRGELEGAVSAGGVRALVLDREAAVASAVVGAAEAASRALGHEKGDA</sequence>
<dbReference type="PROSITE" id="PS51077">
    <property type="entry name" value="HTH_ICLR"/>
    <property type="match status" value="1"/>
</dbReference>
<dbReference type="Gene3D" id="1.10.10.10">
    <property type="entry name" value="Winged helix-like DNA-binding domain superfamily/Winged helix DNA-binding domain"/>
    <property type="match status" value="1"/>
</dbReference>
<organism evidence="6 7">
    <name type="scientific">Microbacterium gilvum</name>
    <dbReference type="NCBI Taxonomy" id="1336204"/>
    <lineage>
        <taxon>Bacteria</taxon>
        <taxon>Bacillati</taxon>
        <taxon>Actinomycetota</taxon>
        <taxon>Actinomycetes</taxon>
        <taxon>Micrococcales</taxon>
        <taxon>Microbacteriaceae</taxon>
        <taxon>Microbacterium</taxon>
    </lineage>
</organism>
<keyword evidence="2" id="KW-0238">DNA-binding</keyword>
<feature type="domain" description="IclR-ED" evidence="5">
    <location>
        <begin position="70"/>
        <end position="245"/>
    </location>
</feature>
<reference evidence="7" key="1">
    <citation type="journal article" date="2019" name="Int. J. Syst. Evol. Microbiol.">
        <title>The Global Catalogue of Microorganisms (GCM) 10K type strain sequencing project: providing services to taxonomists for standard genome sequencing and annotation.</title>
        <authorList>
            <consortium name="The Broad Institute Genomics Platform"/>
            <consortium name="The Broad Institute Genome Sequencing Center for Infectious Disease"/>
            <person name="Wu L."/>
            <person name="Ma J."/>
        </authorList>
    </citation>
    <scope>NUCLEOTIDE SEQUENCE [LARGE SCALE GENOMIC DNA]</scope>
    <source>
        <strain evidence="7">JCM 18537</strain>
    </source>
</reference>
<evidence type="ECO:0000259" key="4">
    <source>
        <dbReference type="PROSITE" id="PS51077"/>
    </source>
</evidence>
<dbReference type="EMBL" id="BAABKO010000002">
    <property type="protein sequence ID" value="GAA4771737.1"/>
    <property type="molecule type" value="Genomic_DNA"/>
</dbReference>
<proteinExistence type="predicted"/>
<dbReference type="Pfam" id="PF01614">
    <property type="entry name" value="IclR_C"/>
    <property type="match status" value="1"/>
</dbReference>
<keyword evidence="3" id="KW-0804">Transcription</keyword>
<dbReference type="InterPro" id="IPR005471">
    <property type="entry name" value="Tscrpt_reg_IclR_N"/>
</dbReference>
<dbReference type="PANTHER" id="PTHR30136">
    <property type="entry name" value="HELIX-TURN-HELIX TRANSCRIPTIONAL REGULATOR, ICLR FAMILY"/>
    <property type="match status" value="1"/>
</dbReference>
<dbReference type="Proteomes" id="UP001501645">
    <property type="component" value="Unassembled WGS sequence"/>
</dbReference>
<evidence type="ECO:0000256" key="1">
    <source>
        <dbReference type="ARBA" id="ARBA00023015"/>
    </source>
</evidence>
<keyword evidence="7" id="KW-1185">Reference proteome</keyword>
<dbReference type="RefSeq" id="WP_345437617.1">
    <property type="nucleotide sequence ID" value="NZ_BAABKO010000002.1"/>
</dbReference>
<dbReference type="SMART" id="SM00346">
    <property type="entry name" value="HTH_ICLR"/>
    <property type="match status" value="1"/>
</dbReference>
<gene>
    <name evidence="6" type="ORF">GCM10023351_14800</name>
</gene>
<dbReference type="InterPro" id="IPR050707">
    <property type="entry name" value="HTH_MetabolicPath_Reg"/>
</dbReference>
<comment type="caution">
    <text evidence="6">The sequence shown here is derived from an EMBL/GenBank/DDBJ whole genome shotgun (WGS) entry which is preliminary data.</text>
</comment>
<dbReference type="PROSITE" id="PS51078">
    <property type="entry name" value="ICLR_ED"/>
    <property type="match status" value="1"/>
</dbReference>
<evidence type="ECO:0000256" key="2">
    <source>
        <dbReference type="ARBA" id="ARBA00023125"/>
    </source>
</evidence>
<dbReference type="Gene3D" id="3.30.450.40">
    <property type="match status" value="1"/>
</dbReference>
<accession>A0ABP9A3C2</accession>
<dbReference type="Pfam" id="PF09339">
    <property type="entry name" value="HTH_IclR"/>
    <property type="match status" value="1"/>
</dbReference>
<dbReference type="InterPro" id="IPR036388">
    <property type="entry name" value="WH-like_DNA-bd_sf"/>
</dbReference>
<dbReference type="InterPro" id="IPR029016">
    <property type="entry name" value="GAF-like_dom_sf"/>
</dbReference>
<feature type="domain" description="HTH iclR-type" evidence="4">
    <location>
        <begin position="8"/>
        <end position="69"/>
    </location>
</feature>
<dbReference type="SUPFAM" id="SSF55781">
    <property type="entry name" value="GAF domain-like"/>
    <property type="match status" value="1"/>
</dbReference>
<name>A0ABP9A3C2_9MICO</name>
<dbReference type="InterPro" id="IPR036390">
    <property type="entry name" value="WH_DNA-bd_sf"/>
</dbReference>
<dbReference type="PANTHER" id="PTHR30136:SF24">
    <property type="entry name" value="HTH-TYPE TRANSCRIPTIONAL REPRESSOR ALLR"/>
    <property type="match status" value="1"/>
</dbReference>
<dbReference type="InterPro" id="IPR014757">
    <property type="entry name" value="Tscrpt_reg_IclR_C"/>
</dbReference>
<keyword evidence="1" id="KW-0805">Transcription regulation</keyword>